<feature type="compositionally biased region" description="Low complexity" evidence="2">
    <location>
        <begin position="319"/>
        <end position="329"/>
    </location>
</feature>
<keyword evidence="1" id="KW-0175">Coiled coil</keyword>
<proteinExistence type="predicted"/>
<feature type="compositionally biased region" description="Polar residues" evidence="2">
    <location>
        <begin position="278"/>
        <end position="304"/>
    </location>
</feature>
<evidence type="ECO:0000313" key="4">
    <source>
        <dbReference type="Proteomes" id="UP001163046"/>
    </source>
</evidence>
<dbReference type="EMBL" id="MU826426">
    <property type="protein sequence ID" value="KAJ7375960.1"/>
    <property type="molecule type" value="Genomic_DNA"/>
</dbReference>
<evidence type="ECO:0000256" key="1">
    <source>
        <dbReference type="SAM" id="Coils"/>
    </source>
</evidence>
<evidence type="ECO:0000313" key="3">
    <source>
        <dbReference type="EMBL" id="KAJ7375960.1"/>
    </source>
</evidence>
<protein>
    <submittedName>
        <fullName evidence="3">Uncharacterized protein</fullName>
    </submittedName>
</protein>
<comment type="caution">
    <text evidence="3">The sequence shown here is derived from an EMBL/GenBank/DDBJ whole genome shotgun (WGS) entry which is preliminary data.</text>
</comment>
<sequence length="416" mass="46480">MSEDRIKKKLEETFPYLVNRRFSCAAVVKVDKDSSRFEFHGSPRPWSGNTIRSKVKGNSALYILEDAALNSETETSTSIPQGDNDDMNCLATDVNQEMKTRQLWKVDTLACIKTSYRMSDSSEGILSSFDNATSSGIGGEFSEEEFNGMAQWAQNNVDYEVCINPQESPLQGGATCRFSFNPELQPEVTSGLAKFGSAAPVELDRWRNGSLIGTIPASQVPGWVPVIIESQDGKRLGRTAIKYHGDKTEETLQQIVVDLNLQKRLFYKYNMYCNSGGNPETSGGEAQNSATPGLTSEENYQLESDVSKETGYLGDAETSSSESSDLQSSDSDDDISTTFRKGTETLEEPSTRRGNSKGEETYQAYVESPARWGYAISMESEKYKQMKAIYEQMKAKYEQINVNYEEIFAKYEQIYE</sequence>
<accession>A0A9X0CUD7</accession>
<evidence type="ECO:0000256" key="2">
    <source>
        <dbReference type="SAM" id="MobiDB-lite"/>
    </source>
</evidence>
<feature type="coiled-coil region" evidence="1">
    <location>
        <begin position="383"/>
        <end position="410"/>
    </location>
</feature>
<organism evidence="3 4">
    <name type="scientific">Desmophyllum pertusum</name>
    <dbReference type="NCBI Taxonomy" id="174260"/>
    <lineage>
        <taxon>Eukaryota</taxon>
        <taxon>Metazoa</taxon>
        <taxon>Cnidaria</taxon>
        <taxon>Anthozoa</taxon>
        <taxon>Hexacorallia</taxon>
        <taxon>Scleractinia</taxon>
        <taxon>Caryophylliina</taxon>
        <taxon>Caryophylliidae</taxon>
        <taxon>Desmophyllum</taxon>
    </lineage>
</organism>
<feature type="region of interest" description="Disordered" evidence="2">
    <location>
        <begin position="278"/>
        <end position="361"/>
    </location>
</feature>
<dbReference type="Proteomes" id="UP001163046">
    <property type="component" value="Unassembled WGS sequence"/>
</dbReference>
<reference evidence="3" key="1">
    <citation type="submission" date="2023-01" db="EMBL/GenBank/DDBJ databases">
        <title>Genome assembly of the deep-sea coral Lophelia pertusa.</title>
        <authorList>
            <person name="Herrera S."/>
            <person name="Cordes E."/>
        </authorList>
    </citation>
    <scope>NUCLEOTIDE SEQUENCE</scope>
    <source>
        <strain evidence="3">USNM1676648</strain>
        <tissue evidence="3">Polyp</tissue>
    </source>
</reference>
<gene>
    <name evidence="3" type="ORF">OS493_037767</name>
</gene>
<dbReference type="OrthoDB" id="5985658at2759"/>
<keyword evidence="4" id="KW-1185">Reference proteome</keyword>
<dbReference type="AlphaFoldDB" id="A0A9X0CUD7"/>
<name>A0A9X0CUD7_9CNID</name>